<dbReference type="GO" id="GO:0005886">
    <property type="term" value="C:plasma membrane"/>
    <property type="evidence" value="ECO:0007669"/>
    <property type="project" value="UniProtKB-SubCell"/>
</dbReference>
<keyword evidence="5 7" id="KW-0472">Membrane</keyword>
<evidence type="ECO:0000313" key="8">
    <source>
        <dbReference type="EMBL" id="SPY94322.1"/>
    </source>
</evidence>
<comment type="subcellular location">
    <subcellularLocation>
        <location evidence="1">Cell inner membrane</location>
    </subcellularLocation>
</comment>
<dbReference type="PANTHER" id="PTHR30606">
    <property type="entry name" value="LIPID A BIOSYNTHESIS LAUROYL ACYLTRANSFERASE"/>
    <property type="match status" value="1"/>
</dbReference>
<evidence type="ECO:0000256" key="7">
    <source>
        <dbReference type="SAM" id="Phobius"/>
    </source>
</evidence>
<accession>A0A2X2BDQ7</accession>
<dbReference type="GO" id="GO:0009247">
    <property type="term" value="P:glycolipid biosynthetic process"/>
    <property type="evidence" value="ECO:0007669"/>
    <property type="project" value="UniProtKB-ARBA"/>
</dbReference>
<sequence length="117" mass="14025">MYAKNSFSLHLLHPKYFLTWLGVFILFLLVQLPYTWLLFLGKHLGLLSRFFIKRRVSIIKKNLELCFPNKSKKDIDKLVMENLSALGIALFETGMAWFWSDNRLKKYLSSRWNNKFY</sequence>
<evidence type="ECO:0000313" key="9">
    <source>
        <dbReference type="Proteomes" id="UP000251485"/>
    </source>
</evidence>
<feature type="transmembrane region" description="Helical" evidence="7">
    <location>
        <begin position="20"/>
        <end position="40"/>
    </location>
</feature>
<dbReference type="EMBL" id="UAUE01000003">
    <property type="protein sequence ID" value="SPY94322.1"/>
    <property type="molecule type" value="Genomic_DNA"/>
</dbReference>
<protein>
    <submittedName>
        <fullName evidence="8">Cold-induced palmitoleoyl transferase</fullName>
        <ecNumber evidence="8">2.3.1.-</ecNumber>
    </submittedName>
</protein>
<organism evidence="8 9">
    <name type="scientific">Proteus mirabilis</name>
    <dbReference type="NCBI Taxonomy" id="584"/>
    <lineage>
        <taxon>Bacteria</taxon>
        <taxon>Pseudomonadati</taxon>
        <taxon>Pseudomonadota</taxon>
        <taxon>Gammaproteobacteria</taxon>
        <taxon>Enterobacterales</taxon>
        <taxon>Morganellaceae</taxon>
        <taxon>Proteus</taxon>
    </lineage>
</organism>
<dbReference type="PANTHER" id="PTHR30606:SF7">
    <property type="entry name" value="LIPID A BIOSYNTHESIS PALMITOLEOYLTRANSFERASE"/>
    <property type="match status" value="1"/>
</dbReference>
<feature type="transmembrane region" description="Helical" evidence="7">
    <location>
        <begin position="78"/>
        <end position="99"/>
    </location>
</feature>
<keyword evidence="4 8" id="KW-0808">Transferase</keyword>
<evidence type="ECO:0000256" key="3">
    <source>
        <dbReference type="ARBA" id="ARBA00022519"/>
    </source>
</evidence>
<evidence type="ECO:0000256" key="6">
    <source>
        <dbReference type="ARBA" id="ARBA00023315"/>
    </source>
</evidence>
<reference evidence="8 9" key="1">
    <citation type="submission" date="2018-06" db="EMBL/GenBank/DDBJ databases">
        <authorList>
            <consortium name="Pathogen Informatics"/>
            <person name="Doyle S."/>
        </authorList>
    </citation>
    <scope>NUCLEOTIDE SEQUENCE [LARGE SCALE GENOMIC DNA]</scope>
    <source>
        <strain evidence="8 9">NCTC10975</strain>
    </source>
</reference>
<keyword evidence="6 8" id="KW-0012">Acyltransferase</keyword>
<keyword evidence="7" id="KW-1133">Transmembrane helix</keyword>
<dbReference type="AlphaFoldDB" id="A0A2X2BDQ7"/>
<dbReference type="EC" id="2.3.1.-" evidence="8"/>
<keyword evidence="3" id="KW-0997">Cell inner membrane</keyword>
<dbReference type="Proteomes" id="UP000251485">
    <property type="component" value="Unassembled WGS sequence"/>
</dbReference>
<dbReference type="InterPro" id="IPR004960">
    <property type="entry name" value="LipA_acyltrans"/>
</dbReference>
<proteinExistence type="predicted"/>
<gene>
    <name evidence="8" type="primary">ddg_1</name>
    <name evidence="8" type="ORF">NCTC10975_00660</name>
</gene>
<dbReference type="Pfam" id="PF03279">
    <property type="entry name" value="Lip_A_acyltrans"/>
    <property type="match status" value="1"/>
</dbReference>
<evidence type="ECO:0000256" key="4">
    <source>
        <dbReference type="ARBA" id="ARBA00022679"/>
    </source>
</evidence>
<keyword evidence="2" id="KW-1003">Cell membrane</keyword>
<name>A0A2X2BDQ7_PROMI</name>
<evidence type="ECO:0000256" key="5">
    <source>
        <dbReference type="ARBA" id="ARBA00023136"/>
    </source>
</evidence>
<evidence type="ECO:0000256" key="1">
    <source>
        <dbReference type="ARBA" id="ARBA00004533"/>
    </source>
</evidence>
<keyword evidence="7" id="KW-0812">Transmembrane</keyword>
<dbReference type="GO" id="GO:0016746">
    <property type="term" value="F:acyltransferase activity"/>
    <property type="evidence" value="ECO:0007669"/>
    <property type="project" value="UniProtKB-KW"/>
</dbReference>
<evidence type="ECO:0000256" key="2">
    <source>
        <dbReference type="ARBA" id="ARBA00022475"/>
    </source>
</evidence>